<proteinExistence type="predicted"/>
<feature type="region of interest" description="Disordered" evidence="1">
    <location>
        <begin position="1"/>
        <end position="26"/>
    </location>
</feature>
<dbReference type="AlphaFoldDB" id="M6D4C9"/>
<protein>
    <submittedName>
        <fullName evidence="2">Uncharacterized protein</fullName>
    </submittedName>
</protein>
<accession>M6D4C9</accession>
<sequence>MNPEITSLPKPISTGPVSASENGAEKSEGILIADPVSFTGGIVNTQV</sequence>
<reference evidence="2 3" key="1">
    <citation type="submission" date="2013-01" db="EMBL/GenBank/DDBJ databases">
        <authorList>
            <person name="Harkins D.M."/>
            <person name="Durkin A.S."/>
            <person name="Brinkac L.M."/>
            <person name="Haft D.H."/>
            <person name="Selengut J.D."/>
            <person name="Sanka R."/>
            <person name="DePew J."/>
            <person name="Purushe J."/>
            <person name="Galloway R.L."/>
            <person name="Vinetz J.M."/>
            <person name="Sutton G.G."/>
            <person name="Nierman W.C."/>
            <person name="Fouts D.E."/>
        </authorList>
    </citation>
    <scope>NUCLEOTIDE SEQUENCE [LARGE SCALE GENOMIC DNA]</scope>
    <source>
        <strain evidence="2 3">79601</strain>
    </source>
</reference>
<name>M6D4C9_9LEPT</name>
<evidence type="ECO:0000313" key="2">
    <source>
        <dbReference type="EMBL" id="EMJ96078.1"/>
    </source>
</evidence>
<evidence type="ECO:0000256" key="1">
    <source>
        <dbReference type="SAM" id="MobiDB-lite"/>
    </source>
</evidence>
<gene>
    <name evidence="2" type="ORF">LEP1GSC194_0343</name>
</gene>
<dbReference type="Proteomes" id="UP000011988">
    <property type="component" value="Unassembled WGS sequence"/>
</dbReference>
<dbReference type="EMBL" id="ANIK01000028">
    <property type="protein sequence ID" value="EMJ96078.1"/>
    <property type="molecule type" value="Genomic_DNA"/>
</dbReference>
<evidence type="ECO:0000313" key="3">
    <source>
        <dbReference type="Proteomes" id="UP000011988"/>
    </source>
</evidence>
<dbReference type="PATRIC" id="fig|1218565.3.peg.1332"/>
<comment type="caution">
    <text evidence="2">The sequence shown here is derived from an EMBL/GenBank/DDBJ whole genome shotgun (WGS) entry which is preliminary data.</text>
</comment>
<organism evidence="2 3">
    <name type="scientific">Leptospira alstonii serovar Sichuan str. 79601</name>
    <dbReference type="NCBI Taxonomy" id="1218565"/>
    <lineage>
        <taxon>Bacteria</taxon>
        <taxon>Pseudomonadati</taxon>
        <taxon>Spirochaetota</taxon>
        <taxon>Spirochaetia</taxon>
        <taxon>Leptospirales</taxon>
        <taxon>Leptospiraceae</taxon>
        <taxon>Leptospira</taxon>
    </lineage>
</organism>